<dbReference type="InterPro" id="IPR016032">
    <property type="entry name" value="Sig_transdc_resp-reg_C-effctor"/>
</dbReference>
<dbReference type="InterPro" id="IPR001867">
    <property type="entry name" value="OmpR/PhoB-type_DNA-bd"/>
</dbReference>
<dbReference type="RefSeq" id="WP_204119081.1">
    <property type="nucleotide sequence ID" value="NZ_BOLV01000011.1"/>
</dbReference>
<dbReference type="PANTHER" id="PTHR48111:SF1">
    <property type="entry name" value="TWO-COMPONENT RESPONSE REGULATOR ORR33"/>
    <property type="match status" value="1"/>
</dbReference>
<evidence type="ECO:0000313" key="10">
    <source>
        <dbReference type="EMBL" id="MFD1399721.1"/>
    </source>
</evidence>
<keyword evidence="4 7" id="KW-0238">DNA-binding</keyword>
<reference evidence="11" key="1">
    <citation type="journal article" date="2019" name="Int. J. Syst. Evol. Microbiol.">
        <title>The Global Catalogue of Microorganisms (GCM) 10K type strain sequencing project: providing services to taxonomists for standard genome sequencing and annotation.</title>
        <authorList>
            <consortium name="The Broad Institute Genomics Platform"/>
            <consortium name="The Broad Institute Genome Sequencing Center for Infectious Disease"/>
            <person name="Wu L."/>
            <person name="Ma J."/>
        </authorList>
    </citation>
    <scope>NUCLEOTIDE SEQUENCE [LARGE SCALE GENOMIC DNA]</scope>
    <source>
        <strain evidence="11">CCM 9110</strain>
    </source>
</reference>
<evidence type="ECO:0000256" key="2">
    <source>
        <dbReference type="ARBA" id="ARBA00023012"/>
    </source>
</evidence>
<feature type="domain" description="OmpR/PhoB-type" evidence="9">
    <location>
        <begin position="114"/>
        <end position="214"/>
    </location>
</feature>
<dbReference type="CDD" id="cd00383">
    <property type="entry name" value="trans_reg_C"/>
    <property type="match status" value="1"/>
</dbReference>
<dbReference type="PROSITE" id="PS50110">
    <property type="entry name" value="RESPONSE_REGULATORY"/>
    <property type="match status" value="1"/>
</dbReference>
<feature type="DNA-binding region" description="OmpR/PhoB-type" evidence="7">
    <location>
        <begin position="114"/>
        <end position="214"/>
    </location>
</feature>
<keyword evidence="11" id="KW-1185">Reference proteome</keyword>
<organism evidence="10 11">
    <name type="scientific">Lacticaseibacillus suilingensis</name>
    <dbReference type="NCBI Taxonomy" id="2799577"/>
    <lineage>
        <taxon>Bacteria</taxon>
        <taxon>Bacillati</taxon>
        <taxon>Bacillota</taxon>
        <taxon>Bacilli</taxon>
        <taxon>Lactobacillales</taxon>
        <taxon>Lactobacillaceae</taxon>
        <taxon>Lacticaseibacillus</taxon>
    </lineage>
</organism>
<dbReference type="SUPFAM" id="SSF52172">
    <property type="entry name" value="CheY-like"/>
    <property type="match status" value="1"/>
</dbReference>
<dbReference type="InterPro" id="IPR011006">
    <property type="entry name" value="CheY-like_superfamily"/>
</dbReference>
<dbReference type="Pfam" id="PF00486">
    <property type="entry name" value="Trans_reg_C"/>
    <property type="match status" value="1"/>
</dbReference>
<dbReference type="PROSITE" id="PS51755">
    <property type="entry name" value="OMPR_PHOB"/>
    <property type="match status" value="1"/>
</dbReference>
<dbReference type="EMBL" id="JBHTOA010000040">
    <property type="protein sequence ID" value="MFD1399721.1"/>
    <property type="molecule type" value="Genomic_DNA"/>
</dbReference>
<dbReference type="InterPro" id="IPR036388">
    <property type="entry name" value="WH-like_DNA-bd_sf"/>
</dbReference>
<dbReference type="Proteomes" id="UP001597199">
    <property type="component" value="Unassembled WGS sequence"/>
</dbReference>
<evidence type="ECO:0000256" key="4">
    <source>
        <dbReference type="ARBA" id="ARBA00023125"/>
    </source>
</evidence>
<comment type="caution">
    <text evidence="10">The sequence shown here is derived from an EMBL/GenBank/DDBJ whole genome shotgun (WGS) entry which is preliminary data.</text>
</comment>
<dbReference type="InterPro" id="IPR001789">
    <property type="entry name" value="Sig_transdc_resp-reg_receiver"/>
</dbReference>
<protein>
    <submittedName>
        <fullName evidence="10">Response regulator transcription factor</fullName>
    </submittedName>
</protein>
<dbReference type="SMART" id="SM00448">
    <property type="entry name" value="REC"/>
    <property type="match status" value="1"/>
</dbReference>
<evidence type="ECO:0000256" key="5">
    <source>
        <dbReference type="ARBA" id="ARBA00023163"/>
    </source>
</evidence>
<evidence type="ECO:0000256" key="3">
    <source>
        <dbReference type="ARBA" id="ARBA00023015"/>
    </source>
</evidence>
<feature type="modified residue" description="4-aspartylphosphate" evidence="6">
    <location>
        <position position="49"/>
    </location>
</feature>
<keyword evidence="3" id="KW-0805">Transcription regulation</keyword>
<evidence type="ECO:0000256" key="7">
    <source>
        <dbReference type="PROSITE-ProRule" id="PRU01091"/>
    </source>
</evidence>
<gene>
    <name evidence="10" type="ORF">ACFQ41_10420</name>
</gene>
<dbReference type="SUPFAM" id="SSF46894">
    <property type="entry name" value="C-terminal effector domain of the bipartite response regulators"/>
    <property type="match status" value="1"/>
</dbReference>
<evidence type="ECO:0000259" key="9">
    <source>
        <dbReference type="PROSITE" id="PS51755"/>
    </source>
</evidence>
<dbReference type="Pfam" id="PF00072">
    <property type="entry name" value="Response_reg"/>
    <property type="match status" value="1"/>
</dbReference>
<dbReference type="InterPro" id="IPR039420">
    <property type="entry name" value="WalR-like"/>
</dbReference>
<evidence type="ECO:0000256" key="1">
    <source>
        <dbReference type="ARBA" id="ARBA00022553"/>
    </source>
</evidence>
<feature type="domain" description="Response regulatory" evidence="8">
    <location>
        <begin position="2"/>
        <end position="112"/>
    </location>
</feature>
<name>A0ABW4BI98_9LACO</name>
<dbReference type="PANTHER" id="PTHR48111">
    <property type="entry name" value="REGULATOR OF RPOS"/>
    <property type="match status" value="1"/>
</dbReference>
<accession>A0ABW4BI98</accession>
<keyword evidence="1 6" id="KW-0597">Phosphoprotein</keyword>
<evidence type="ECO:0000259" key="8">
    <source>
        <dbReference type="PROSITE" id="PS50110"/>
    </source>
</evidence>
<keyword evidence="5" id="KW-0804">Transcription</keyword>
<keyword evidence="2" id="KW-0902">Two-component regulatory system</keyword>
<dbReference type="Gene3D" id="1.10.10.10">
    <property type="entry name" value="Winged helix-like DNA-binding domain superfamily/Winged helix DNA-binding domain"/>
    <property type="match status" value="1"/>
</dbReference>
<dbReference type="SMART" id="SM00862">
    <property type="entry name" value="Trans_reg_C"/>
    <property type="match status" value="1"/>
</dbReference>
<proteinExistence type="predicted"/>
<evidence type="ECO:0000313" key="11">
    <source>
        <dbReference type="Proteomes" id="UP001597199"/>
    </source>
</evidence>
<evidence type="ECO:0000256" key="6">
    <source>
        <dbReference type="PROSITE-ProRule" id="PRU00169"/>
    </source>
</evidence>
<sequence>MKILIVEDEPGLRASMAAFFGSQHQVLEAGDLAAATTALTQSPELMILDLTLPDGDGLPWLQLWRPSLSAKVVVLTANDQESTELQGLKLADEYLVKPVSLRVLAARVAKLWPAADLQIGALSVDFAAHRVTRSGQPITLTAAEWRLFSYLVQNRGQILSREQIIASLWDTRDAFVADNTLTVTMKRLRDKLEPDPAKPQLLRTIRGMGYFLDAQA</sequence>
<dbReference type="Gene3D" id="3.40.50.2300">
    <property type="match status" value="1"/>
</dbReference>